<keyword evidence="3 9" id="KW-0812">Transmembrane</keyword>
<evidence type="ECO:0000256" key="8">
    <source>
        <dbReference type="ARBA" id="ARBA00037801"/>
    </source>
</evidence>
<comment type="similarity">
    <text evidence="1">Belongs to the syntaxin family.</text>
</comment>
<comment type="caution">
    <text evidence="11">The sequence shown here is derived from an EMBL/GenBank/DDBJ whole genome shotgun (WGS) entry which is preliminary data.</text>
</comment>
<keyword evidence="12" id="KW-1185">Reference proteome</keyword>
<protein>
    <submittedName>
        <fullName evidence="11">Syntaxin-6-like isoform X2</fullName>
    </submittedName>
</protein>
<dbReference type="OrthoDB" id="546861at2759"/>
<evidence type="ECO:0000259" key="10">
    <source>
        <dbReference type="Pfam" id="PF09177"/>
    </source>
</evidence>
<dbReference type="CDD" id="cd21443">
    <property type="entry name" value="SNARE_NTD_STX6_STX10"/>
    <property type="match status" value="1"/>
</dbReference>
<keyword evidence="6" id="KW-0333">Golgi apparatus</keyword>
<evidence type="ECO:0000256" key="2">
    <source>
        <dbReference type="ARBA" id="ARBA00022448"/>
    </source>
</evidence>
<proteinExistence type="inferred from homology"/>
<evidence type="ECO:0000313" key="12">
    <source>
        <dbReference type="Proteomes" id="UP000288716"/>
    </source>
</evidence>
<evidence type="ECO:0000256" key="9">
    <source>
        <dbReference type="SAM" id="Phobius"/>
    </source>
</evidence>
<dbReference type="InterPro" id="IPR015260">
    <property type="entry name" value="Syntaxin-6/10/61_N"/>
</dbReference>
<reference evidence="11 12" key="1">
    <citation type="journal article" date="2018" name="Gigascience">
        <title>Genomes of trombidid mites reveal novel predicted allergens and laterally-transferred genes associated with secondary metabolism.</title>
        <authorList>
            <person name="Dong X."/>
            <person name="Chaisiri K."/>
            <person name="Xia D."/>
            <person name="Armstrong S.D."/>
            <person name="Fang Y."/>
            <person name="Donnelly M.J."/>
            <person name="Kadowaki T."/>
            <person name="McGarry J.W."/>
            <person name="Darby A.C."/>
            <person name="Makepeace B.L."/>
        </authorList>
    </citation>
    <scope>NUCLEOTIDE SEQUENCE [LARGE SCALE GENOMIC DNA]</scope>
    <source>
        <strain evidence="11">UoL-UT</strain>
    </source>
</reference>
<dbReference type="GO" id="GO:0016020">
    <property type="term" value="C:membrane"/>
    <property type="evidence" value="ECO:0007669"/>
    <property type="project" value="InterPro"/>
</dbReference>
<dbReference type="Pfam" id="PF09177">
    <property type="entry name" value="STX6_10_61_N"/>
    <property type="match status" value="1"/>
</dbReference>
<name>A0A443SEB2_9ACAR</name>
<accession>A0A443SEB2</accession>
<evidence type="ECO:0000256" key="6">
    <source>
        <dbReference type="ARBA" id="ARBA00023034"/>
    </source>
</evidence>
<dbReference type="Gene3D" id="1.20.5.110">
    <property type="match status" value="1"/>
</dbReference>
<evidence type="ECO:0000256" key="5">
    <source>
        <dbReference type="ARBA" id="ARBA00022989"/>
    </source>
</evidence>
<comment type="subcellular location">
    <subcellularLocation>
        <location evidence="8">Golgi apparatus</location>
        <location evidence="8">trans-Golgi network membrane</location>
        <topology evidence="8">Single-pass type IV membrane protein</topology>
    </subcellularLocation>
</comment>
<dbReference type="VEuPathDB" id="VectorBase:LDEU006180"/>
<dbReference type="GO" id="GO:0005794">
    <property type="term" value="C:Golgi apparatus"/>
    <property type="evidence" value="ECO:0007669"/>
    <property type="project" value="UniProtKB-SubCell"/>
</dbReference>
<dbReference type="SUPFAM" id="SSF47661">
    <property type="entry name" value="t-snare proteins"/>
    <property type="match status" value="2"/>
</dbReference>
<keyword evidence="4" id="KW-0653">Protein transport</keyword>
<dbReference type="SUPFAM" id="SSF58038">
    <property type="entry name" value="SNARE fusion complex"/>
    <property type="match status" value="1"/>
</dbReference>
<dbReference type="EMBL" id="NCKV01003309">
    <property type="protein sequence ID" value="RWS25860.1"/>
    <property type="molecule type" value="Genomic_DNA"/>
</dbReference>
<organism evidence="11 12">
    <name type="scientific">Leptotrombidium deliense</name>
    <dbReference type="NCBI Taxonomy" id="299467"/>
    <lineage>
        <taxon>Eukaryota</taxon>
        <taxon>Metazoa</taxon>
        <taxon>Ecdysozoa</taxon>
        <taxon>Arthropoda</taxon>
        <taxon>Chelicerata</taxon>
        <taxon>Arachnida</taxon>
        <taxon>Acari</taxon>
        <taxon>Acariformes</taxon>
        <taxon>Trombidiformes</taxon>
        <taxon>Prostigmata</taxon>
        <taxon>Anystina</taxon>
        <taxon>Parasitengona</taxon>
        <taxon>Trombiculoidea</taxon>
        <taxon>Trombiculidae</taxon>
        <taxon>Leptotrombidium</taxon>
    </lineage>
</organism>
<keyword evidence="2" id="KW-0813">Transport</keyword>
<evidence type="ECO:0000256" key="1">
    <source>
        <dbReference type="ARBA" id="ARBA00009063"/>
    </source>
</evidence>
<dbReference type="STRING" id="299467.A0A443SEB2"/>
<evidence type="ECO:0000256" key="3">
    <source>
        <dbReference type="ARBA" id="ARBA00022692"/>
    </source>
</evidence>
<feature type="transmembrane region" description="Helical" evidence="9">
    <location>
        <begin position="283"/>
        <end position="301"/>
    </location>
</feature>
<evidence type="ECO:0000256" key="4">
    <source>
        <dbReference type="ARBA" id="ARBA00022927"/>
    </source>
</evidence>
<dbReference type="Proteomes" id="UP000288716">
    <property type="component" value="Unassembled WGS sequence"/>
</dbReference>
<sequence>MAFDDPFFTVKDEVLSTLIKARTQYERWIELKEESNNNSGLREEFEWTTTELRNALRSIEWDLEDLEETVGMQLVFKHFAIVVELDFRWQFVHLLLRCIFTSFSFSIFIDSNSDRIVESNPKKFKLNENEIVTRKTFITKTKEEVAKMQDKLADFKSTKRTMSTIISNPTLNFGNAVSAATNSTSGGAKYTRLQNEMESPHRNIAVDSAINMETRNDLSRHEKEINESVNHLKTISDRINREIDEQAVMLEDVGHVSVVDSRFDSTLRKVAKVLHITNDRRQWTVLGVLSTVVLIVVFVTIF</sequence>
<dbReference type="InterPro" id="IPR010989">
    <property type="entry name" value="SNARE"/>
</dbReference>
<evidence type="ECO:0000313" key="11">
    <source>
        <dbReference type="EMBL" id="RWS25860.1"/>
    </source>
</evidence>
<keyword evidence="5 9" id="KW-1133">Transmembrane helix</keyword>
<dbReference type="AlphaFoldDB" id="A0A443SEB2"/>
<feature type="domain" description="Syntaxin 6/10/61 N-terminal" evidence="10">
    <location>
        <begin position="5"/>
        <end position="72"/>
    </location>
</feature>
<dbReference type="GO" id="GO:0048193">
    <property type="term" value="P:Golgi vesicle transport"/>
    <property type="evidence" value="ECO:0007669"/>
    <property type="project" value="InterPro"/>
</dbReference>
<keyword evidence="7 9" id="KW-0472">Membrane</keyword>
<evidence type="ECO:0000256" key="7">
    <source>
        <dbReference type="ARBA" id="ARBA00023136"/>
    </source>
</evidence>
<dbReference type="FunFam" id="1.20.58.90:FF:000004">
    <property type="entry name" value="Syntaxin 10"/>
    <property type="match status" value="1"/>
</dbReference>
<dbReference type="Gene3D" id="1.20.58.90">
    <property type="match status" value="1"/>
</dbReference>
<dbReference type="GO" id="GO:0015031">
    <property type="term" value="P:protein transport"/>
    <property type="evidence" value="ECO:0007669"/>
    <property type="project" value="UniProtKB-KW"/>
</dbReference>
<gene>
    <name evidence="11" type="ORF">B4U80_11190</name>
</gene>